<keyword evidence="3 7" id="KW-0812">Transmembrane</keyword>
<evidence type="ECO:0000256" key="6">
    <source>
        <dbReference type="SAM" id="MobiDB-lite"/>
    </source>
</evidence>
<feature type="transmembrane region" description="Helical" evidence="7">
    <location>
        <begin position="108"/>
        <end position="130"/>
    </location>
</feature>
<dbReference type="GO" id="GO:0005886">
    <property type="term" value="C:plasma membrane"/>
    <property type="evidence" value="ECO:0007669"/>
    <property type="project" value="UniProtKB-SubCell"/>
</dbReference>
<feature type="transmembrane region" description="Helical" evidence="7">
    <location>
        <begin position="249"/>
        <end position="272"/>
    </location>
</feature>
<dbReference type="PANTHER" id="PTHR43124">
    <property type="entry name" value="PURINE EFFLUX PUMP PBUE"/>
    <property type="match status" value="1"/>
</dbReference>
<evidence type="ECO:0000256" key="7">
    <source>
        <dbReference type="SAM" id="Phobius"/>
    </source>
</evidence>
<comment type="caution">
    <text evidence="9">The sequence shown here is derived from an EMBL/GenBank/DDBJ whole genome shotgun (WGS) entry which is preliminary data.</text>
</comment>
<evidence type="ECO:0000256" key="2">
    <source>
        <dbReference type="ARBA" id="ARBA00022475"/>
    </source>
</evidence>
<feature type="transmembrane region" description="Helical" evidence="7">
    <location>
        <begin position="279"/>
        <end position="298"/>
    </location>
</feature>
<feature type="transmembrane region" description="Helical" evidence="7">
    <location>
        <begin position="370"/>
        <end position="388"/>
    </location>
</feature>
<organism evidence="9 10">
    <name type="scientific">Actinoplanes lutulentus</name>
    <dbReference type="NCBI Taxonomy" id="1287878"/>
    <lineage>
        <taxon>Bacteria</taxon>
        <taxon>Bacillati</taxon>
        <taxon>Actinomycetota</taxon>
        <taxon>Actinomycetes</taxon>
        <taxon>Micromonosporales</taxon>
        <taxon>Micromonosporaceae</taxon>
        <taxon>Actinoplanes</taxon>
    </lineage>
</organism>
<gene>
    <name evidence="9" type="ORF">B0I29_10892</name>
</gene>
<feature type="transmembrane region" description="Helical" evidence="7">
    <location>
        <begin position="83"/>
        <end position="102"/>
    </location>
</feature>
<evidence type="ECO:0000256" key="1">
    <source>
        <dbReference type="ARBA" id="ARBA00004651"/>
    </source>
</evidence>
<keyword evidence="4 7" id="KW-1133">Transmembrane helix</keyword>
<evidence type="ECO:0000256" key="3">
    <source>
        <dbReference type="ARBA" id="ARBA00022692"/>
    </source>
</evidence>
<dbReference type="SUPFAM" id="SSF103473">
    <property type="entry name" value="MFS general substrate transporter"/>
    <property type="match status" value="1"/>
</dbReference>
<feature type="transmembrane region" description="Helical" evidence="7">
    <location>
        <begin position="304"/>
        <end position="322"/>
    </location>
</feature>
<dbReference type="InterPro" id="IPR050189">
    <property type="entry name" value="MFS_Efflux_Transporters"/>
</dbReference>
<sequence>MEHLTTRHRWTALLALALGGAAIGLTEFAAMGLLPEIAQDLLGAGSATEVAHAGWTITAYALGVVAGAPLIAALTTRWHRKRLVLGLLVLFVAGTAASALAPTFGLVLVARFVAALPHGAYFGAAGLLAASLMGPGREARGYAAVLSGLTIANLVGVPAMTSLGQAAGWRASYAVIAGVFLLTLLAVAVSVPEIPAVATGSARAELRTLARPQVWLVAATVAIGFSGFFAVNSYIAPVTTEVTGLSNGAVPWVLVAFGLGMTVGNALGGWFADRDLRRALLLGFTAVIAAILFFALFADTTPGLFAGAFLVGATSLFLGPALQARLITVAPGAQLMGAAINQSAMNVANSIGAAVGGLVIARGLGYLAPAWTGLALSVAGLLMAALSFRLDRERTAPGDAQRSAAVPTPSGQQRAG</sequence>
<feature type="transmembrane region" description="Helical" evidence="7">
    <location>
        <begin position="54"/>
        <end position="76"/>
    </location>
</feature>
<keyword evidence="5 7" id="KW-0472">Membrane</keyword>
<keyword evidence="2" id="KW-1003">Cell membrane</keyword>
<feature type="transmembrane region" description="Helical" evidence="7">
    <location>
        <begin position="142"/>
        <end position="161"/>
    </location>
</feature>
<proteinExistence type="predicted"/>
<dbReference type="Gene3D" id="1.20.1250.20">
    <property type="entry name" value="MFS general substrate transporter like domains"/>
    <property type="match status" value="2"/>
</dbReference>
<feature type="region of interest" description="Disordered" evidence="6">
    <location>
        <begin position="397"/>
        <end position="416"/>
    </location>
</feature>
<dbReference type="GO" id="GO:0022857">
    <property type="term" value="F:transmembrane transporter activity"/>
    <property type="evidence" value="ECO:0007669"/>
    <property type="project" value="InterPro"/>
</dbReference>
<feature type="domain" description="Major facilitator superfamily (MFS) profile" evidence="8">
    <location>
        <begin position="12"/>
        <end position="395"/>
    </location>
</feature>
<feature type="transmembrane region" description="Helical" evidence="7">
    <location>
        <begin position="173"/>
        <end position="194"/>
    </location>
</feature>
<accession>A0A327ZAA4</accession>
<dbReference type="PANTHER" id="PTHR43124:SF3">
    <property type="entry name" value="CHLORAMPHENICOL EFFLUX PUMP RV0191"/>
    <property type="match status" value="1"/>
</dbReference>
<dbReference type="PROSITE" id="PS50850">
    <property type="entry name" value="MFS"/>
    <property type="match status" value="1"/>
</dbReference>
<keyword evidence="10" id="KW-1185">Reference proteome</keyword>
<dbReference type="CDD" id="cd17324">
    <property type="entry name" value="MFS_NepI_like"/>
    <property type="match status" value="1"/>
</dbReference>
<evidence type="ECO:0000313" key="9">
    <source>
        <dbReference type="EMBL" id="RAK36503.1"/>
    </source>
</evidence>
<dbReference type="AlphaFoldDB" id="A0A327ZAA4"/>
<dbReference type="OrthoDB" id="4335859at2"/>
<protein>
    <submittedName>
        <fullName evidence="9">DHA1 family inner membrane transport protein</fullName>
    </submittedName>
</protein>
<reference evidence="9 10" key="1">
    <citation type="submission" date="2018-06" db="EMBL/GenBank/DDBJ databases">
        <title>Genomic Encyclopedia of Type Strains, Phase III (KMG-III): the genomes of soil and plant-associated and newly described type strains.</title>
        <authorList>
            <person name="Whitman W."/>
        </authorList>
    </citation>
    <scope>NUCLEOTIDE SEQUENCE [LARGE SCALE GENOMIC DNA]</scope>
    <source>
        <strain evidence="9 10">CGMCC 4.7090</strain>
    </source>
</reference>
<evidence type="ECO:0000256" key="4">
    <source>
        <dbReference type="ARBA" id="ARBA00022989"/>
    </source>
</evidence>
<feature type="transmembrane region" description="Helical" evidence="7">
    <location>
        <begin position="343"/>
        <end position="364"/>
    </location>
</feature>
<dbReference type="EMBL" id="QLMJ01000008">
    <property type="protein sequence ID" value="RAK36503.1"/>
    <property type="molecule type" value="Genomic_DNA"/>
</dbReference>
<dbReference type="InterPro" id="IPR020846">
    <property type="entry name" value="MFS_dom"/>
</dbReference>
<feature type="transmembrane region" description="Helical" evidence="7">
    <location>
        <begin position="12"/>
        <end position="34"/>
    </location>
</feature>
<evidence type="ECO:0000259" key="8">
    <source>
        <dbReference type="PROSITE" id="PS50850"/>
    </source>
</evidence>
<dbReference type="RefSeq" id="WP_111650338.1">
    <property type="nucleotide sequence ID" value="NZ_JACHWI010000007.1"/>
</dbReference>
<evidence type="ECO:0000256" key="5">
    <source>
        <dbReference type="ARBA" id="ARBA00023136"/>
    </source>
</evidence>
<dbReference type="Pfam" id="PF07690">
    <property type="entry name" value="MFS_1"/>
    <property type="match status" value="1"/>
</dbReference>
<dbReference type="InterPro" id="IPR036259">
    <property type="entry name" value="MFS_trans_sf"/>
</dbReference>
<dbReference type="Proteomes" id="UP000249341">
    <property type="component" value="Unassembled WGS sequence"/>
</dbReference>
<evidence type="ECO:0000313" key="10">
    <source>
        <dbReference type="Proteomes" id="UP000249341"/>
    </source>
</evidence>
<dbReference type="InterPro" id="IPR011701">
    <property type="entry name" value="MFS"/>
</dbReference>
<name>A0A327ZAA4_9ACTN</name>
<feature type="transmembrane region" description="Helical" evidence="7">
    <location>
        <begin position="214"/>
        <end position="237"/>
    </location>
</feature>
<comment type="subcellular location">
    <subcellularLocation>
        <location evidence="1">Cell membrane</location>
        <topology evidence="1">Multi-pass membrane protein</topology>
    </subcellularLocation>
</comment>